<dbReference type="InterPro" id="IPR011009">
    <property type="entry name" value="Kinase-like_dom_sf"/>
</dbReference>
<dbReference type="PANTHER" id="PTHR44329:SF298">
    <property type="entry name" value="MIXED LINEAGE KINASE DOMAIN-LIKE PROTEIN"/>
    <property type="match status" value="1"/>
</dbReference>
<dbReference type="OrthoDB" id="2353542at2759"/>
<evidence type="ECO:0000313" key="4">
    <source>
        <dbReference type="EMBL" id="RIA93205.1"/>
    </source>
</evidence>
<name>A0A397T9Y3_9GLOM</name>
<organism evidence="4 5">
    <name type="scientific">Glomus cerebriforme</name>
    <dbReference type="NCBI Taxonomy" id="658196"/>
    <lineage>
        <taxon>Eukaryota</taxon>
        <taxon>Fungi</taxon>
        <taxon>Fungi incertae sedis</taxon>
        <taxon>Mucoromycota</taxon>
        <taxon>Glomeromycotina</taxon>
        <taxon>Glomeromycetes</taxon>
        <taxon>Glomerales</taxon>
        <taxon>Glomeraceae</taxon>
        <taxon>Glomus</taxon>
    </lineage>
</organism>
<dbReference type="SUPFAM" id="SSF56112">
    <property type="entry name" value="Protein kinase-like (PK-like)"/>
    <property type="match status" value="1"/>
</dbReference>
<dbReference type="EMBL" id="QKYT01000109">
    <property type="protein sequence ID" value="RIA93205.1"/>
    <property type="molecule type" value="Genomic_DNA"/>
</dbReference>
<dbReference type="PANTHER" id="PTHR44329">
    <property type="entry name" value="SERINE/THREONINE-PROTEIN KINASE TNNI3K-RELATED"/>
    <property type="match status" value="1"/>
</dbReference>
<evidence type="ECO:0000313" key="5">
    <source>
        <dbReference type="Proteomes" id="UP000265703"/>
    </source>
</evidence>
<dbReference type="Pfam" id="PF07714">
    <property type="entry name" value="PK_Tyr_Ser-Thr"/>
    <property type="match status" value="1"/>
</dbReference>
<dbReference type="InterPro" id="IPR001245">
    <property type="entry name" value="Ser-Thr/Tyr_kinase_cat_dom"/>
</dbReference>
<dbReference type="GO" id="GO:0004674">
    <property type="term" value="F:protein serine/threonine kinase activity"/>
    <property type="evidence" value="ECO:0007669"/>
    <property type="project" value="TreeGrafter"/>
</dbReference>
<dbReference type="GO" id="GO:0005524">
    <property type="term" value="F:ATP binding"/>
    <property type="evidence" value="ECO:0007669"/>
    <property type="project" value="UniProtKB-KW"/>
</dbReference>
<evidence type="ECO:0000259" key="3">
    <source>
        <dbReference type="PROSITE" id="PS50011"/>
    </source>
</evidence>
<feature type="domain" description="Protein kinase" evidence="3">
    <location>
        <begin position="1"/>
        <end position="95"/>
    </location>
</feature>
<dbReference type="Gene3D" id="1.10.510.10">
    <property type="entry name" value="Transferase(Phosphotransferase) domain 1"/>
    <property type="match status" value="1"/>
</dbReference>
<accession>A0A397T9Y3</accession>
<dbReference type="InterPro" id="IPR051681">
    <property type="entry name" value="Ser/Thr_Kinases-Pseudokinases"/>
</dbReference>
<comment type="caution">
    <text evidence="4">The sequence shown here is derived from an EMBL/GenBank/DDBJ whole genome shotgun (WGS) entry which is preliminary data.</text>
</comment>
<gene>
    <name evidence="4" type="ORF">C1645_763093</name>
</gene>
<evidence type="ECO:0000256" key="1">
    <source>
        <dbReference type="ARBA" id="ARBA00022741"/>
    </source>
</evidence>
<evidence type="ECO:0000256" key="2">
    <source>
        <dbReference type="ARBA" id="ARBA00022840"/>
    </source>
</evidence>
<dbReference type="Proteomes" id="UP000265703">
    <property type="component" value="Unassembled WGS sequence"/>
</dbReference>
<dbReference type="STRING" id="658196.A0A397T9Y3"/>
<dbReference type="InterPro" id="IPR000719">
    <property type="entry name" value="Prot_kinase_dom"/>
</dbReference>
<sequence length="151" mass="17399">MEPKRLSNPKFLYIKPSDIYSLGVIMWEISSGFPPFKNYSNQNLLILDIIHGTREDTIPDTPNEYENLYKMCWDQEPEKRPVIGKVLDKFKEMAFGIKAIKESVRDCNNLTSESQISYGTLVEPKNNSTSASTSDLYNLYINTENFSNQEL</sequence>
<protein>
    <recommendedName>
        <fullName evidence="3">Protein kinase domain-containing protein</fullName>
    </recommendedName>
</protein>
<keyword evidence="5" id="KW-1185">Reference proteome</keyword>
<dbReference type="PROSITE" id="PS50011">
    <property type="entry name" value="PROTEIN_KINASE_DOM"/>
    <property type="match status" value="1"/>
</dbReference>
<keyword evidence="1" id="KW-0547">Nucleotide-binding</keyword>
<reference evidence="4 5" key="1">
    <citation type="submission" date="2018-06" db="EMBL/GenBank/DDBJ databases">
        <title>Comparative genomics reveals the genomic features of Rhizophagus irregularis, R. cerebriforme, R. diaphanum and Gigaspora rosea, and their symbiotic lifestyle signature.</title>
        <authorList>
            <person name="Morin E."/>
            <person name="San Clemente H."/>
            <person name="Chen E.C.H."/>
            <person name="De La Providencia I."/>
            <person name="Hainaut M."/>
            <person name="Kuo A."/>
            <person name="Kohler A."/>
            <person name="Murat C."/>
            <person name="Tang N."/>
            <person name="Roy S."/>
            <person name="Loubradou J."/>
            <person name="Henrissat B."/>
            <person name="Grigoriev I.V."/>
            <person name="Corradi N."/>
            <person name="Roux C."/>
            <person name="Martin F.M."/>
        </authorList>
    </citation>
    <scope>NUCLEOTIDE SEQUENCE [LARGE SCALE GENOMIC DNA]</scope>
    <source>
        <strain evidence="4 5">DAOM 227022</strain>
    </source>
</reference>
<proteinExistence type="predicted"/>
<keyword evidence="2" id="KW-0067">ATP-binding</keyword>
<dbReference type="AlphaFoldDB" id="A0A397T9Y3"/>